<dbReference type="Proteomes" id="UP001153069">
    <property type="component" value="Unassembled WGS sequence"/>
</dbReference>
<keyword evidence="3" id="KW-0732">Signal</keyword>
<dbReference type="Gene3D" id="3.80.10.10">
    <property type="entry name" value="Ribonuclease Inhibitor"/>
    <property type="match status" value="3"/>
</dbReference>
<dbReference type="InterPro" id="IPR001611">
    <property type="entry name" value="Leu-rich_rpt"/>
</dbReference>
<feature type="transmembrane region" description="Helical" evidence="8">
    <location>
        <begin position="229"/>
        <end position="250"/>
    </location>
</feature>
<dbReference type="PANTHER" id="PTHR48053:SF71">
    <property type="entry name" value="LEUCINE RICH REPEAT FAMILY PROTEIN, EXPRESSED"/>
    <property type="match status" value="1"/>
</dbReference>
<evidence type="ECO:0000256" key="7">
    <source>
        <dbReference type="SAM" id="MobiDB-lite"/>
    </source>
</evidence>
<feature type="region of interest" description="Disordered" evidence="7">
    <location>
        <begin position="64"/>
        <end position="103"/>
    </location>
</feature>
<dbReference type="FunFam" id="3.80.10.10:FF:000383">
    <property type="entry name" value="Leucine-rich repeat receptor protein kinase EMS1"/>
    <property type="match status" value="1"/>
</dbReference>
<dbReference type="InterPro" id="IPR032675">
    <property type="entry name" value="LRR_dom_sf"/>
</dbReference>
<feature type="region of interest" description="Disordered" evidence="7">
    <location>
        <begin position="149"/>
        <end position="184"/>
    </location>
</feature>
<evidence type="ECO:0000256" key="1">
    <source>
        <dbReference type="ARBA" id="ARBA00004167"/>
    </source>
</evidence>
<keyword evidence="5 8" id="KW-1133">Transmembrane helix</keyword>
<dbReference type="GO" id="GO:0016020">
    <property type="term" value="C:membrane"/>
    <property type="evidence" value="ECO:0007669"/>
    <property type="project" value="UniProtKB-SubCell"/>
</dbReference>
<protein>
    <submittedName>
        <fullName evidence="9">Leucine Rich Repeat</fullName>
    </submittedName>
</protein>
<evidence type="ECO:0000256" key="8">
    <source>
        <dbReference type="SAM" id="Phobius"/>
    </source>
</evidence>
<dbReference type="OrthoDB" id="676979at2759"/>
<dbReference type="AlphaFoldDB" id="A0A9N8HLL4"/>
<evidence type="ECO:0000256" key="3">
    <source>
        <dbReference type="ARBA" id="ARBA00022729"/>
    </source>
</evidence>
<sequence length="712" mass="77011">MSTTNGMNTAFGTLVLIQNIVNSHHRIESMNFSPETQNQCGAEGERSVDGDTMDESLMEALVAHNSSSAPTTRNEEAMLVPEESESKGLKTHHQDPARSDCVKRQKEVPTPADFFPERAGLVPGGLAAVGVTEVEEEMPGAYAVAGMASSDENPDSAQAVENCPEESSTRCGEDEETGHAGTGTHVTVADAPTLAEALPVEDAPTDLQVAESIRVETSTKRDVWVFMPYAKVLVALLICVVVVVAIVLGVKSGSPHEEETSGHAEELAIRMIVSNALEDPSTLQDVNSPTFRALDWILHVDPMQLGFDSPNLLQRFFVVLFYLSTTEEGPWVDCNPGADLTVEANDLICHHRVVRGAFEVGHVFYNHLLSPHDGTVATRWLTGRHECQWAGLYCGNNSSKIEWMQLDAMNLTGTIPAEFSLLDELKVVSLSGNGLYGTLPESLAALRHLQVIHLSDNAFGGTIPPDWWNIHTLLHLDLSYNPLNSWTIPSAITALSQLEYLILTDSETTGTIPASVYQLTNLRYLAIRYNDITGTISSEIGLLSNLEVMSFKHNVFSGSLPSEVAQLSNLLELDVWGTGLTGTIPEELYFADYAGLNALILGYNQFSGTISSNLVRLSHLSYLLLTHNPLLVGTLPSELALMSSLYKITLDGTGLTGSVPAELCAQRGEMILGRVNADCETLPDGTTPLFCPVGCCTKCCNSETGICTKTGY</sequence>
<keyword evidence="10" id="KW-1185">Reference proteome</keyword>
<evidence type="ECO:0000256" key="2">
    <source>
        <dbReference type="ARBA" id="ARBA00022692"/>
    </source>
</evidence>
<comment type="caution">
    <text evidence="9">The sequence shown here is derived from an EMBL/GenBank/DDBJ whole genome shotgun (WGS) entry which is preliminary data.</text>
</comment>
<evidence type="ECO:0000256" key="6">
    <source>
        <dbReference type="ARBA" id="ARBA00023136"/>
    </source>
</evidence>
<dbReference type="PANTHER" id="PTHR48053">
    <property type="entry name" value="LEUCINE RICH REPEAT FAMILY PROTEIN, EXPRESSED"/>
    <property type="match status" value="1"/>
</dbReference>
<name>A0A9N8HLL4_9STRA</name>
<keyword evidence="6 8" id="KW-0472">Membrane</keyword>
<proteinExistence type="predicted"/>
<dbReference type="InterPro" id="IPR051716">
    <property type="entry name" value="Plant_RL_S/T_kinase"/>
</dbReference>
<feature type="compositionally biased region" description="Basic and acidic residues" evidence="7">
    <location>
        <begin position="84"/>
        <end position="103"/>
    </location>
</feature>
<evidence type="ECO:0000313" key="9">
    <source>
        <dbReference type="EMBL" id="CAB9517092.1"/>
    </source>
</evidence>
<organism evidence="9 10">
    <name type="scientific">Seminavis robusta</name>
    <dbReference type="NCBI Taxonomy" id="568900"/>
    <lineage>
        <taxon>Eukaryota</taxon>
        <taxon>Sar</taxon>
        <taxon>Stramenopiles</taxon>
        <taxon>Ochrophyta</taxon>
        <taxon>Bacillariophyta</taxon>
        <taxon>Bacillariophyceae</taxon>
        <taxon>Bacillariophycidae</taxon>
        <taxon>Naviculales</taxon>
        <taxon>Naviculaceae</taxon>
        <taxon>Seminavis</taxon>
    </lineage>
</organism>
<dbReference type="EMBL" id="CAICTM010000829">
    <property type="protein sequence ID" value="CAB9517092.1"/>
    <property type="molecule type" value="Genomic_DNA"/>
</dbReference>
<dbReference type="FunFam" id="3.80.10.10:FF:000129">
    <property type="entry name" value="Leucine-rich repeat receptor-like kinase"/>
    <property type="match status" value="1"/>
</dbReference>
<dbReference type="SUPFAM" id="SSF52058">
    <property type="entry name" value="L domain-like"/>
    <property type="match status" value="1"/>
</dbReference>
<gene>
    <name evidence="9" type="ORF">SEMRO_830_G208230.1</name>
</gene>
<evidence type="ECO:0000256" key="4">
    <source>
        <dbReference type="ARBA" id="ARBA00022737"/>
    </source>
</evidence>
<keyword evidence="2 8" id="KW-0812">Transmembrane</keyword>
<evidence type="ECO:0000313" key="10">
    <source>
        <dbReference type="Proteomes" id="UP001153069"/>
    </source>
</evidence>
<reference evidence="9" key="1">
    <citation type="submission" date="2020-06" db="EMBL/GenBank/DDBJ databases">
        <authorList>
            <consortium name="Plant Systems Biology data submission"/>
        </authorList>
    </citation>
    <scope>NUCLEOTIDE SEQUENCE</scope>
    <source>
        <strain evidence="9">D6</strain>
    </source>
</reference>
<keyword evidence="4" id="KW-0677">Repeat</keyword>
<comment type="subcellular location">
    <subcellularLocation>
        <location evidence="1">Membrane</location>
        <topology evidence="1">Single-pass membrane protein</topology>
    </subcellularLocation>
</comment>
<accession>A0A9N8HLL4</accession>
<dbReference type="Pfam" id="PF00560">
    <property type="entry name" value="LRR_1"/>
    <property type="match status" value="3"/>
</dbReference>
<evidence type="ECO:0000256" key="5">
    <source>
        <dbReference type="ARBA" id="ARBA00022989"/>
    </source>
</evidence>